<feature type="region of interest" description="Disordered" evidence="1">
    <location>
        <begin position="20"/>
        <end position="54"/>
    </location>
</feature>
<comment type="caution">
    <text evidence="2">The sequence shown here is derived from an EMBL/GenBank/DDBJ whole genome shotgun (WGS) entry which is preliminary data.</text>
</comment>
<dbReference type="EMBL" id="LATX01000425">
    <property type="protein sequence ID" value="KTB46280.1"/>
    <property type="molecule type" value="Genomic_DNA"/>
</dbReference>
<evidence type="ECO:0000313" key="2">
    <source>
        <dbReference type="EMBL" id="KTB46280.1"/>
    </source>
</evidence>
<feature type="compositionally biased region" description="Low complexity" evidence="1">
    <location>
        <begin position="533"/>
        <end position="542"/>
    </location>
</feature>
<proteinExistence type="predicted"/>
<feature type="compositionally biased region" description="Basic and acidic residues" evidence="1">
    <location>
        <begin position="33"/>
        <end position="42"/>
    </location>
</feature>
<gene>
    <name evidence="2" type="ORF">WG66_1142</name>
</gene>
<protein>
    <submittedName>
        <fullName evidence="2">Uncharacterized protein</fullName>
    </submittedName>
</protein>
<dbReference type="AlphaFoldDB" id="A0A0W0GCN7"/>
<feature type="compositionally biased region" description="Basic residues" evidence="1">
    <location>
        <begin position="564"/>
        <end position="575"/>
    </location>
</feature>
<evidence type="ECO:0000256" key="1">
    <source>
        <dbReference type="SAM" id="MobiDB-lite"/>
    </source>
</evidence>
<feature type="compositionally biased region" description="Polar residues" evidence="1">
    <location>
        <begin position="501"/>
        <end position="518"/>
    </location>
</feature>
<feature type="region of interest" description="Disordered" evidence="1">
    <location>
        <begin position="501"/>
        <end position="590"/>
    </location>
</feature>
<accession>A0A0W0GCN7</accession>
<organism evidence="2 3">
    <name type="scientific">Moniliophthora roreri</name>
    <name type="common">Frosty pod rot fungus</name>
    <name type="synonym">Monilia roreri</name>
    <dbReference type="NCBI Taxonomy" id="221103"/>
    <lineage>
        <taxon>Eukaryota</taxon>
        <taxon>Fungi</taxon>
        <taxon>Dikarya</taxon>
        <taxon>Basidiomycota</taxon>
        <taxon>Agaricomycotina</taxon>
        <taxon>Agaricomycetes</taxon>
        <taxon>Agaricomycetidae</taxon>
        <taxon>Agaricales</taxon>
        <taxon>Marasmiineae</taxon>
        <taxon>Marasmiaceae</taxon>
        <taxon>Moniliophthora</taxon>
    </lineage>
</organism>
<reference evidence="2 3" key="1">
    <citation type="submission" date="2015-12" db="EMBL/GenBank/DDBJ databases">
        <title>Draft genome sequence of Moniliophthora roreri, the causal agent of frosty pod rot of cacao.</title>
        <authorList>
            <person name="Aime M.C."/>
            <person name="Diaz-Valderrama J.R."/>
            <person name="Kijpornyongpan T."/>
            <person name="Phillips-Mora W."/>
        </authorList>
    </citation>
    <scope>NUCLEOTIDE SEQUENCE [LARGE SCALE GENOMIC DNA]</scope>
    <source>
        <strain evidence="2 3">MCA 2952</strain>
    </source>
</reference>
<name>A0A0W0GCN7_MONRR</name>
<sequence>MSGIRKAKRFKLKGRDFSQSRDTFNFYGSSGFSDKDADEDRLNSPFPPSHRFPGRSLDDSERYARLFMMEQRGYPLWSPAPNSSLPIEYIRKGVQIGDLGVITEDGMFDFLCNITLKAEDPIHTRHGVPRGFVPLECPLDIVWDKRFHSNRHHLCSPKYESWKDSIIVSELDMRESPRYREAIEFTSADRITEGAILVLPEGCSRIDLKDKQPFLDHAIENALSWFEYADSRGRTRAGKTSTLYLTTGCDKATAWGVASFIKHSDRQVTLPFYTIAEADGGTRYEWGIDKSCSARCAPEAYSDPDDSVPERHINQCLFLRGYRISRDSEDEEKLHLEQDLAATEHEHELLWDIDKHHRNDTFVSWRRGSNSSPLSYRPQDALNLTMSETEPKPYHPCDDINRFLSNALRISSRNQSRSDWRPIISISHDEDWCSPDKGVESYPLVPRYTRYIWENLKVTIRDNIIYTDDQNGLRLSTSLSSCRSLFSFAYSSQEVSDSLSNLSSDQTQSRRSPSTSESAWVARNLKRETPDPTLLSLSSTSSKRPRTLDDDEDMIAMPPPEPRPRKKRPAVRKGWKGWVEGSPPPSEKLINLDAMPFLQESRTRSGKNFDALGEDDRV</sequence>
<feature type="compositionally biased region" description="Polar residues" evidence="1">
    <location>
        <begin position="20"/>
        <end position="32"/>
    </location>
</feature>
<dbReference type="Proteomes" id="UP000054988">
    <property type="component" value="Unassembled WGS sequence"/>
</dbReference>
<evidence type="ECO:0000313" key="3">
    <source>
        <dbReference type="Proteomes" id="UP000054988"/>
    </source>
</evidence>
<dbReference type="eggNOG" id="KOG0192">
    <property type="taxonomic scope" value="Eukaryota"/>
</dbReference>